<dbReference type="InterPro" id="IPR048328">
    <property type="entry name" value="Dyp_perox_C"/>
</dbReference>
<evidence type="ECO:0000256" key="4">
    <source>
        <dbReference type="ARBA" id="ARBA00023002"/>
    </source>
</evidence>
<dbReference type="InterPro" id="IPR011008">
    <property type="entry name" value="Dimeric_a/b-barrel"/>
</dbReference>
<evidence type="ECO:0000256" key="1">
    <source>
        <dbReference type="ARBA" id="ARBA00001970"/>
    </source>
</evidence>
<feature type="domain" description="Dyp-type peroxidase C-terminal" evidence="6">
    <location>
        <begin position="335"/>
        <end position="385"/>
    </location>
</feature>
<dbReference type="GO" id="GO:0020037">
    <property type="term" value="F:heme binding"/>
    <property type="evidence" value="ECO:0007669"/>
    <property type="project" value="InterPro"/>
</dbReference>
<keyword evidence="5" id="KW-0408">Iron</keyword>
<protein>
    <recommendedName>
        <fullName evidence="6">Dyp-type peroxidase C-terminal domain-containing protein</fullName>
    </recommendedName>
</protein>
<dbReference type="PANTHER" id="PTHR30521">
    <property type="entry name" value="DEFERROCHELATASE/PEROXIDASE"/>
    <property type="match status" value="1"/>
</dbReference>
<accession>A0A126T238</accession>
<dbReference type="InterPro" id="IPR006314">
    <property type="entry name" value="Dyp_peroxidase"/>
</dbReference>
<name>A0A126T238_9GAMM</name>
<organism evidence="7 8">
    <name type="scientific">Methylomonas denitrificans</name>
    <dbReference type="NCBI Taxonomy" id="1538553"/>
    <lineage>
        <taxon>Bacteria</taxon>
        <taxon>Pseudomonadati</taxon>
        <taxon>Pseudomonadota</taxon>
        <taxon>Gammaproteobacteria</taxon>
        <taxon>Methylococcales</taxon>
        <taxon>Methylococcaceae</taxon>
        <taxon>Methylomonas</taxon>
    </lineage>
</organism>
<dbReference type="SUPFAM" id="SSF54909">
    <property type="entry name" value="Dimeric alpha+beta barrel"/>
    <property type="match status" value="1"/>
</dbReference>
<keyword evidence="3" id="KW-0479">Metal-binding</keyword>
<dbReference type="KEGG" id="mdn:JT25_006490"/>
<dbReference type="GO" id="GO:0046872">
    <property type="term" value="F:metal ion binding"/>
    <property type="evidence" value="ECO:0007669"/>
    <property type="project" value="UniProtKB-KW"/>
</dbReference>
<proteinExistence type="predicted"/>
<dbReference type="RefSeq" id="WP_062328010.1">
    <property type="nucleotide sequence ID" value="NZ_CP014476.1"/>
</dbReference>
<dbReference type="EMBL" id="CP014476">
    <property type="protein sequence ID" value="AMK76141.1"/>
    <property type="molecule type" value="Genomic_DNA"/>
</dbReference>
<dbReference type="PANTHER" id="PTHR30521:SF5">
    <property type="entry name" value="BLR4509 PROTEIN"/>
    <property type="match status" value="1"/>
</dbReference>
<evidence type="ECO:0000313" key="8">
    <source>
        <dbReference type="Proteomes" id="UP000030512"/>
    </source>
</evidence>
<dbReference type="GO" id="GO:0004601">
    <property type="term" value="F:peroxidase activity"/>
    <property type="evidence" value="ECO:0007669"/>
    <property type="project" value="UniProtKB-KW"/>
</dbReference>
<evidence type="ECO:0000256" key="2">
    <source>
        <dbReference type="ARBA" id="ARBA00022559"/>
    </source>
</evidence>
<evidence type="ECO:0000313" key="7">
    <source>
        <dbReference type="EMBL" id="AMK76141.1"/>
    </source>
</evidence>
<dbReference type="PROSITE" id="PS51404">
    <property type="entry name" value="DYP_PEROXIDASE"/>
    <property type="match status" value="1"/>
</dbReference>
<sequence>MTTIDKLEDVQGIVFSGYNKYMANCSYYLLQIDDAGKTKPWLKNLVEQNQISHGADKPTDETENRINLALSYSGFEKLQLDKDSLYSFELSFQEGMDSEHRSALLGDRGINDPSAWDWGSGAKRVDLLFILFSKNDAIHNASQKYHEKAFKGAGLSVVQRLDAGEKKQDANGFTLEHFGFADGISDPQVDGFPSTSGAGEIATGEFLLGYPNQYDGKLTKMPQLGAVGEAFGKNGTYLVLRQLKQDVGAFWQFMEEEAARQGITTDYLASKFVGRWKSGAVVEPNQDTDPGKVDNSFNFTKDPHGTGCPLGSHIRRANPRAVGLGATAEEALKVANRHRILRRGRSYGNFLENPVKDDGKERGLLFICLNANIERQFEFVQHTWINSVKFAGLYDEDDPLIGSGVAENRNFTIQDEPLRRRVCGFQQFVTTRGGSYFFLPSLSALGLLGNS</sequence>
<dbReference type="STRING" id="1538553.JT25_006490"/>
<comment type="cofactor">
    <cofactor evidence="1">
        <name>heme b</name>
        <dbReference type="ChEBI" id="CHEBI:60344"/>
    </cofactor>
</comment>
<dbReference type="GO" id="GO:0005829">
    <property type="term" value="C:cytosol"/>
    <property type="evidence" value="ECO:0007669"/>
    <property type="project" value="TreeGrafter"/>
</dbReference>
<dbReference type="NCBIfam" id="TIGR01413">
    <property type="entry name" value="Dyp_perox_fam"/>
    <property type="match status" value="1"/>
</dbReference>
<dbReference type="Pfam" id="PF20628">
    <property type="entry name" value="Dyp_perox_C"/>
    <property type="match status" value="1"/>
</dbReference>
<keyword evidence="4" id="KW-0560">Oxidoreductase</keyword>
<evidence type="ECO:0000256" key="3">
    <source>
        <dbReference type="ARBA" id="ARBA00022723"/>
    </source>
</evidence>
<keyword evidence="8" id="KW-1185">Reference proteome</keyword>
<gene>
    <name evidence="7" type="ORF">JT25_006490</name>
</gene>
<evidence type="ECO:0000256" key="5">
    <source>
        <dbReference type="ARBA" id="ARBA00023004"/>
    </source>
</evidence>
<dbReference type="Proteomes" id="UP000030512">
    <property type="component" value="Chromosome"/>
</dbReference>
<keyword evidence="2" id="KW-0575">Peroxidase</keyword>
<evidence type="ECO:0000259" key="6">
    <source>
        <dbReference type="Pfam" id="PF20628"/>
    </source>
</evidence>
<reference evidence="7 8" key="1">
    <citation type="journal article" date="2015" name="Environ. Microbiol.">
        <title>Methane oxidation coupled to nitrate reduction under hypoxia by the Gammaproteobacterium Methylomonas denitrificans, sp. nov. type strain FJG1.</title>
        <authorList>
            <person name="Kits K.D."/>
            <person name="Klotz M.G."/>
            <person name="Stein L.Y."/>
        </authorList>
    </citation>
    <scope>NUCLEOTIDE SEQUENCE [LARGE SCALE GENOMIC DNA]</scope>
    <source>
        <strain evidence="7 8">FJG1</strain>
    </source>
</reference>
<dbReference type="AlphaFoldDB" id="A0A126T238"/>
<dbReference type="OrthoDB" id="9781066at2"/>